<dbReference type="InterPro" id="IPR013087">
    <property type="entry name" value="Znf_C2H2_type"/>
</dbReference>
<evidence type="ECO:0000256" key="6">
    <source>
        <dbReference type="ARBA" id="ARBA00023242"/>
    </source>
</evidence>
<gene>
    <name evidence="10" type="ORF">PMEA_00004070</name>
</gene>
<dbReference type="GO" id="GO:0000978">
    <property type="term" value="F:RNA polymerase II cis-regulatory region sequence-specific DNA binding"/>
    <property type="evidence" value="ECO:0007669"/>
    <property type="project" value="TreeGrafter"/>
</dbReference>
<dbReference type="EMBL" id="CALNXJ010000012">
    <property type="protein sequence ID" value="CAH3111360.1"/>
    <property type="molecule type" value="Genomic_DNA"/>
</dbReference>
<evidence type="ECO:0000256" key="4">
    <source>
        <dbReference type="ARBA" id="ARBA00022771"/>
    </source>
</evidence>
<dbReference type="FunFam" id="3.30.160.60:FF:000125">
    <property type="entry name" value="Putative zinc finger protein 143"/>
    <property type="match status" value="1"/>
</dbReference>
<dbReference type="GO" id="GO:0008270">
    <property type="term" value="F:zinc ion binding"/>
    <property type="evidence" value="ECO:0007669"/>
    <property type="project" value="UniProtKB-KW"/>
</dbReference>
<organism evidence="10 11">
    <name type="scientific">Pocillopora meandrina</name>
    <dbReference type="NCBI Taxonomy" id="46732"/>
    <lineage>
        <taxon>Eukaryota</taxon>
        <taxon>Metazoa</taxon>
        <taxon>Cnidaria</taxon>
        <taxon>Anthozoa</taxon>
        <taxon>Hexacorallia</taxon>
        <taxon>Scleractinia</taxon>
        <taxon>Astrocoeniina</taxon>
        <taxon>Pocilloporidae</taxon>
        <taxon>Pocillopora</taxon>
    </lineage>
</organism>
<dbReference type="Gene3D" id="3.30.160.60">
    <property type="entry name" value="Classic Zinc Finger"/>
    <property type="match status" value="3"/>
</dbReference>
<evidence type="ECO:0000256" key="5">
    <source>
        <dbReference type="ARBA" id="ARBA00022833"/>
    </source>
</evidence>
<evidence type="ECO:0000256" key="8">
    <source>
        <dbReference type="SAM" id="MobiDB-lite"/>
    </source>
</evidence>
<evidence type="ECO:0000256" key="1">
    <source>
        <dbReference type="ARBA" id="ARBA00004123"/>
    </source>
</evidence>
<dbReference type="InterPro" id="IPR036236">
    <property type="entry name" value="Znf_C2H2_sf"/>
</dbReference>
<dbReference type="GO" id="GO:0005634">
    <property type="term" value="C:nucleus"/>
    <property type="evidence" value="ECO:0007669"/>
    <property type="project" value="UniProtKB-SubCell"/>
</dbReference>
<dbReference type="SUPFAM" id="SSF57667">
    <property type="entry name" value="beta-beta-alpha zinc fingers"/>
    <property type="match status" value="2"/>
</dbReference>
<evidence type="ECO:0000256" key="7">
    <source>
        <dbReference type="PROSITE-ProRule" id="PRU00042"/>
    </source>
</evidence>
<feature type="region of interest" description="Disordered" evidence="8">
    <location>
        <begin position="225"/>
        <end position="244"/>
    </location>
</feature>
<feature type="compositionally biased region" description="Basic and acidic residues" evidence="8">
    <location>
        <begin position="109"/>
        <end position="121"/>
    </location>
</feature>
<dbReference type="Proteomes" id="UP001159428">
    <property type="component" value="Unassembled WGS sequence"/>
</dbReference>
<dbReference type="AlphaFoldDB" id="A0AAU9WGT1"/>
<dbReference type="FunFam" id="3.30.160.60:FF:000926">
    <property type="entry name" value="Kruppel like factor 13"/>
    <property type="match status" value="1"/>
</dbReference>
<evidence type="ECO:0000313" key="10">
    <source>
        <dbReference type="EMBL" id="CAH3111360.1"/>
    </source>
</evidence>
<dbReference type="FunFam" id="3.30.160.60:FF:000018">
    <property type="entry name" value="Krueppel-like factor 15"/>
    <property type="match status" value="1"/>
</dbReference>
<dbReference type="PROSITE" id="PS50157">
    <property type="entry name" value="ZINC_FINGER_C2H2_2"/>
    <property type="match status" value="3"/>
</dbReference>
<feature type="compositionally biased region" description="Low complexity" evidence="8">
    <location>
        <begin position="85"/>
        <end position="104"/>
    </location>
</feature>
<keyword evidence="2" id="KW-0479">Metal-binding</keyword>
<evidence type="ECO:0000313" key="11">
    <source>
        <dbReference type="Proteomes" id="UP001159428"/>
    </source>
</evidence>
<comment type="subcellular location">
    <subcellularLocation>
        <location evidence="1">Nucleus</location>
    </subcellularLocation>
</comment>
<name>A0AAU9WGT1_9CNID</name>
<evidence type="ECO:0000256" key="2">
    <source>
        <dbReference type="ARBA" id="ARBA00022723"/>
    </source>
</evidence>
<feature type="region of interest" description="Disordered" evidence="8">
    <location>
        <begin position="24"/>
        <end position="129"/>
    </location>
</feature>
<sequence>MNGCQGDKGRKKRNVTICNAHTIIPIPVRQECSEPEEDTNSVHSDGEGCQSETSENVDLDAVQSLLAMSQWSPHLPERNTPSPDSGLSSISRNSSSASLSSATSVEDEPEKHENNGVKETADFGIPRGNSGLCSPTSGNVTLGAISTTAAPSATMSTLPLKVFPNGVNMNQVLLANGGPNLPAGAVVVLCPVAATNGTAAGVSNISQLQQRNFVVTQAGLLPQFQGQNQQETESGKNQPSRRRNHVCSFENCGKTYFKSSHLKAHMRTHTGEKPFPCTWENCDRRFARSDELARHRRTHTGEKRFACPLCGRRFMRSDHLTKHARRHMTAKKVPGWQLEMNKLNQVATMQQPASNGTQQPMQITITIPRLKEGRIVCCDPAVKGGHTAKIYSNCPEADFLKKEKFEFTFNVDSDPS</sequence>
<dbReference type="PANTHER" id="PTHR23235">
    <property type="entry name" value="KRUEPPEL-LIKE TRANSCRIPTION FACTOR"/>
    <property type="match status" value="1"/>
</dbReference>
<dbReference type="GO" id="GO:0000981">
    <property type="term" value="F:DNA-binding transcription factor activity, RNA polymerase II-specific"/>
    <property type="evidence" value="ECO:0007669"/>
    <property type="project" value="TreeGrafter"/>
</dbReference>
<protein>
    <recommendedName>
        <fullName evidence="9">C2H2-type domain-containing protein</fullName>
    </recommendedName>
</protein>
<feature type="domain" description="C2H2-type" evidence="9">
    <location>
        <begin position="275"/>
        <end position="304"/>
    </location>
</feature>
<keyword evidence="3" id="KW-0677">Repeat</keyword>
<dbReference type="PROSITE" id="PS00028">
    <property type="entry name" value="ZINC_FINGER_C2H2_1"/>
    <property type="match status" value="3"/>
</dbReference>
<proteinExistence type="predicted"/>
<feature type="domain" description="C2H2-type" evidence="9">
    <location>
        <begin position="305"/>
        <end position="332"/>
    </location>
</feature>
<dbReference type="PANTHER" id="PTHR23235:SF164">
    <property type="entry name" value="C2H2-TYPE DOMAIN-CONTAINING PROTEIN"/>
    <property type="match status" value="1"/>
</dbReference>
<keyword evidence="6" id="KW-0539">Nucleus</keyword>
<feature type="domain" description="C2H2-type" evidence="9">
    <location>
        <begin position="245"/>
        <end position="274"/>
    </location>
</feature>
<dbReference type="Pfam" id="PF00096">
    <property type="entry name" value="zf-C2H2"/>
    <property type="match status" value="3"/>
</dbReference>
<dbReference type="SMART" id="SM00355">
    <property type="entry name" value="ZnF_C2H2"/>
    <property type="match status" value="3"/>
</dbReference>
<feature type="compositionally biased region" description="Polar residues" evidence="8">
    <location>
        <begin position="225"/>
        <end position="238"/>
    </location>
</feature>
<evidence type="ECO:0000256" key="3">
    <source>
        <dbReference type="ARBA" id="ARBA00022737"/>
    </source>
</evidence>
<evidence type="ECO:0000259" key="9">
    <source>
        <dbReference type="PROSITE" id="PS50157"/>
    </source>
</evidence>
<keyword evidence="4 7" id="KW-0863">Zinc-finger</keyword>
<keyword evidence="11" id="KW-1185">Reference proteome</keyword>
<keyword evidence="5" id="KW-0862">Zinc</keyword>
<accession>A0AAU9WGT1</accession>
<comment type="caution">
    <text evidence="10">The sequence shown here is derived from an EMBL/GenBank/DDBJ whole genome shotgun (WGS) entry which is preliminary data.</text>
</comment>
<reference evidence="10 11" key="1">
    <citation type="submission" date="2022-05" db="EMBL/GenBank/DDBJ databases">
        <authorList>
            <consortium name="Genoscope - CEA"/>
            <person name="William W."/>
        </authorList>
    </citation>
    <scope>NUCLEOTIDE SEQUENCE [LARGE SCALE GENOMIC DNA]</scope>
</reference>